<dbReference type="GO" id="GO:0006357">
    <property type="term" value="P:regulation of transcription by RNA polymerase II"/>
    <property type="evidence" value="ECO:0007669"/>
    <property type="project" value="TreeGrafter"/>
</dbReference>
<dbReference type="Proteomes" id="UP000287651">
    <property type="component" value="Unassembled WGS sequence"/>
</dbReference>
<evidence type="ECO:0000313" key="5">
    <source>
        <dbReference type="EMBL" id="RRT74835.1"/>
    </source>
</evidence>
<keyword evidence="2" id="KW-0853">WD repeat</keyword>
<keyword evidence="4" id="KW-0539">Nucleus</keyword>
<dbReference type="PANTHER" id="PTHR22846">
    <property type="entry name" value="WD40 REPEAT PROTEIN"/>
    <property type="match status" value="1"/>
</dbReference>
<reference evidence="5 6" key="1">
    <citation type="journal article" date="2014" name="Agronomy (Basel)">
        <title>A Draft Genome Sequence for Ensete ventricosum, the Drought-Tolerant Tree Against Hunger.</title>
        <authorList>
            <person name="Harrison J."/>
            <person name="Moore K.A."/>
            <person name="Paszkiewicz K."/>
            <person name="Jones T."/>
            <person name="Grant M."/>
            <person name="Ambacheew D."/>
            <person name="Muzemil S."/>
            <person name="Studholme D.J."/>
        </authorList>
    </citation>
    <scope>NUCLEOTIDE SEQUENCE [LARGE SCALE GENOMIC DNA]</scope>
</reference>
<protein>
    <submittedName>
        <fullName evidence="5">Uncharacterized protein</fullName>
    </submittedName>
</protein>
<proteinExistence type="predicted"/>
<dbReference type="SMART" id="SM00320">
    <property type="entry name" value="WD40"/>
    <property type="match status" value="1"/>
</dbReference>
<dbReference type="InterPro" id="IPR015943">
    <property type="entry name" value="WD40/YVTN_repeat-like_dom_sf"/>
</dbReference>
<dbReference type="EMBL" id="AMZH03002654">
    <property type="protein sequence ID" value="RRT74835.1"/>
    <property type="molecule type" value="Genomic_DNA"/>
</dbReference>
<evidence type="ECO:0000256" key="3">
    <source>
        <dbReference type="ARBA" id="ARBA00022737"/>
    </source>
</evidence>
<comment type="subcellular location">
    <subcellularLocation>
        <location evidence="1">Nucleus</location>
    </subcellularLocation>
</comment>
<evidence type="ECO:0000256" key="2">
    <source>
        <dbReference type="ARBA" id="ARBA00022574"/>
    </source>
</evidence>
<name>A0A427AF01_ENSVE</name>
<dbReference type="GO" id="GO:0000118">
    <property type="term" value="C:histone deacetylase complex"/>
    <property type="evidence" value="ECO:0007669"/>
    <property type="project" value="TreeGrafter"/>
</dbReference>
<dbReference type="SUPFAM" id="SSF50978">
    <property type="entry name" value="WD40 repeat-like"/>
    <property type="match status" value="1"/>
</dbReference>
<dbReference type="Gene3D" id="2.130.10.10">
    <property type="entry name" value="YVTN repeat-like/Quinoprotein amine dehydrogenase"/>
    <property type="match status" value="1"/>
</dbReference>
<sequence length="105" mass="12008">MIYVCKIGETHPVKAFSGHKVSPIVVSLPSLCLSFFPFQAEVNAIKWDPTGSLLASCSDDGTAKVTKHIWSLKQDKCLHDFKDHSKVDLLFNKLWRFFYVVMQKY</sequence>
<dbReference type="Pfam" id="PF00400">
    <property type="entry name" value="WD40"/>
    <property type="match status" value="1"/>
</dbReference>
<evidence type="ECO:0000313" key="6">
    <source>
        <dbReference type="Proteomes" id="UP000287651"/>
    </source>
</evidence>
<dbReference type="InterPro" id="IPR001680">
    <property type="entry name" value="WD40_rpt"/>
</dbReference>
<organism evidence="5 6">
    <name type="scientific">Ensete ventricosum</name>
    <name type="common">Abyssinian banana</name>
    <name type="synonym">Musa ensete</name>
    <dbReference type="NCBI Taxonomy" id="4639"/>
    <lineage>
        <taxon>Eukaryota</taxon>
        <taxon>Viridiplantae</taxon>
        <taxon>Streptophyta</taxon>
        <taxon>Embryophyta</taxon>
        <taxon>Tracheophyta</taxon>
        <taxon>Spermatophyta</taxon>
        <taxon>Magnoliopsida</taxon>
        <taxon>Liliopsida</taxon>
        <taxon>Zingiberales</taxon>
        <taxon>Musaceae</taxon>
        <taxon>Ensete</taxon>
    </lineage>
</organism>
<keyword evidence="3" id="KW-0677">Repeat</keyword>
<dbReference type="InterPro" id="IPR036322">
    <property type="entry name" value="WD40_repeat_dom_sf"/>
</dbReference>
<accession>A0A427AF01</accession>
<dbReference type="InterPro" id="IPR045183">
    <property type="entry name" value="Ebi-like"/>
</dbReference>
<evidence type="ECO:0000256" key="4">
    <source>
        <dbReference type="ARBA" id="ARBA00023242"/>
    </source>
</evidence>
<dbReference type="PANTHER" id="PTHR22846:SF2">
    <property type="entry name" value="F-BOX-LIKE_WD REPEAT-CONTAINING PROTEIN EBI"/>
    <property type="match status" value="1"/>
</dbReference>
<dbReference type="AlphaFoldDB" id="A0A427AF01"/>
<evidence type="ECO:0000256" key="1">
    <source>
        <dbReference type="ARBA" id="ARBA00004123"/>
    </source>
</evidence>
<comment type="caution">
    <text evidence="5">The sequence shown here is derived from an EMBL/GenBank/DDBJ whole genome shotgun (WGS) entry which is preliminary data.</text>
</comment>
<gene>
    <name evidence="5" type="ORF">B296_00029765</name>
</gene>
<dbReference type="GO" id="GO:0003714">
    <property type="term" value="F:transcription corepressor activity"/>
    <property type="evidence" value="ECO:0007669"/>
    <property type="project" value="InterPro"/>
</dbReference>